<dbReference type="AlphaFoldDB" id="G8BR88"/>
<dbReference type="PANTHER" id="PTHR31313">
    <property type="entry name" value="TY1 ENHANCER ACTIVATOR"/>
    <property type="match status" value="1"/>
</dbReference>
<keyword evidence="10" id="KW-1185">Reference proteome</keyword>
<evidence type="ECO:0000259" key="8">
    <source>
        <dbReference type="PROSITE" id="PS50048"/>
    </source>
</evidence>
<evidence type="ECO:0000313" key="10">
    <source>
        <dbReference type="Proteomes" id="UP000005666"/>
    </source>
</evidence>
<dbReference type="Gene3D" id="4.10.240.10">
    <property type="entry name" value="Zn(2)-C6 fungal-type DNA-binding domain"/>
    <property type="match status" value="1"/>
</dbReference>
<name>G8BR88_TETPH</name>
<dbReference type="InterPro" id="IPR051615">
    <property type="entry name" value="Transcr_Regulatory_Elem"/>
</dbReference>
<dbReference type="GO" id="GO:0000981">
    <property type="term" value="F:DNA-binding transcription factor activity, RNA polymerase II-specific"/>
    <property type="evidence" value="ECO:0007669"/>
    <property type="project" value="InterPro"/>
</dbReference>
<dbReference type="Proteomes" id="UP000005666">
    <property type="component" value="Chromosome 3"/>
</dbReference>
<dbReference type="SMART" id="SM00906">
    <property type="entry name" value="Fungal_trans"/>
    <property type="match status" value="1"/>
</dbReference>
<evidence type="ECO:0000256" key="7">
    <source>
        <dbReference type="ARBA" id="ARBA00023242"/>
    </source>
</evidence>
<dbReference type="GO" id="GO:0008270">
    <property type="term" value="F:zinc ion binding"/>
    <property type="evidence" value="ECO:0007669"/>
    <property type="project" value="InterPro"/>
</dbReference>
<reference evidence="9 10" key="1">
    <citation type="journal article" date="2011" name="Proc. Natl. Acad. Sci. U.S.A.">
        <title>Evolutionary erosion of yeast sex chromosomes by mating-type switching accidents.</title>
        <authorList>
            <person name="Gordon J.L."/>
            <person name="Armisen D."/>
            <person name="Proux-Wera E."/>
            <person name="Oheigeartaigh S.S."/>
            <person name="Byrne K.P."/>
            <person name="Wolfe K.H."/>
        </authorList>
    </citation>
    <scope>NUCLEOTIDE SEQUENCE [LARGE SCALE GENOMIC DNA]</scope>
    <source>
        <strain evidence="10">ATCC 24235 / CBS 4417 / NBRC 1672 / NRRL Y-8282 / UCD 70-5</strain>
    </source>
</reference>
<dbReference type="GO" id="GO:0005634">
    <property type="term" value="C:nucleus"/>
    <property type="evidence" value="ECO:0007669"/>
    <property type="project" value="UniProtKB-SubCell"/>
</dbReference>
<evidence type="ECO:0000256" key="6">
    <source>
        <dbReference type="ARBA" id="ARBA00023163"/>
    </source>
</evidence>
<dbReference type="HOGENOM" id="CLU_015811_0_0_1"/>
<keyword evidence="6" id="KW-0804">Transcription</keyword>
<evidence type="ECO:0000256" key="5">
    <source>
        <dbReference type="ARBA" id="ARBA00023125"/>
    </source>
</evidence>
<dbReference type="InterPro" id="IPR007219">
    <property type="entry name" value="XnlR_reg_dom"/>
</dbReference>
<dbReference type="RefSeq" id="XP_003684698.1">
    <property type="nucleotide sequence ID" value="XM_003684650.1"/>
</dbReference>
<keyword evidence="2" id="KW-0479">Metal-binding</keyword>
<dbReference type="SMART" id="SM00066">
    <property type="entry name" value="GAL4"/>
    <property type="match status" value="1"/>
</dbReference>
<accession>G8BR88</accession>
<evidence type="ECO:0000256" key="2">
    <source>
        <dbReference type="ARBA" id="ARBA00022723"/>
    </source>
</evidence>
<dbReference type="GO" id="GO:0006351">
    <property type="term" value="P:DNA-templated transcription"/>
    <property type="evidence" value="ECO:0007669"/>
    <property type="project" value="InterPro"/>
</dbReference>
<dbReference type="GO" id="GO:0003677">
    <property type="term" value="F:DNA binding"/>
    <property type="evidence" value="ECO:0007669"/>
    <property type="project" value="UniProtKB-KW"/>
</dbReference>
<evidence type="ECO:0000256" key="1">
    <source>
        <dbReference type="ARBA" id="ARBA00004123"/>
    </source>
</evidence>
<evidence type="ECO:0000313" key="9">
    <source>
        <dbReference type="EMBL" id="CCE62264.1"/>
    </source>
</evidence>
<proteinExistence type="predicted"/>
<keyword evidence="3" id="KW-0862">Zinc</keyword>
<dbReference type="InterPro" id="IPR036864">
    <property type="entry name" value="Zn2-C6_fun-type_DNA-bd_sf"/>
</dbReference>
<dbReference type="PROSITE" id="PS00463">
    <property type="entry name" value="ZN2_CY6_FUNGAL_1"/>
    <property type="match status" value="1"/>
</dbReference>
<dbReference type="GO" id="GO:0009063">
    <property type="term" value="P:amino acid catabolic process"/>
    <property type="evidence" value="ECO:0007669"/>
    <property type="project" value="EnsemblFungi"/>
</dbReference>
<organism evidence="9 10">
    <name type="scientific">Tetrapisispora phaffii (strain ATCC 24235 / CBS 4417 / NBRC 1672 / NRRL Y-8282 / UCD 70-5)</name>
    <name type="common">Yeast</name>
    <name type="synonym">Fabospora phaffii</name>
    <dbReference type="NCBI Taxonomy" id="1071381"/>
    <lineage>
        <taxon>Eukaryota</taxon>
        <taxon>Fungi</taxon>
        <taxon>Dikarya</taxon>
        <taxon>Ascomycota</taxon>
        <taxon>Saccharomycotina</taxon>
        <taxon>Saccharomycetes</taxon>
        <taxon>Saccharomycetales</taxon>
        <taxon>Saccharomycetaceae</taxon>
        <taxon>Tetrapisispora</taxon>
    </lineage>
</organism>
<keyword evidence="4" id="KW-0805">Transcription regulation</keyword>
<dbReference type="Pfam" id="PF00172">
    <property type="entry name" value="Zn_clus"/>
    <property type="match status" value="1"/>
</dbReference>
<dbReference type="EMBL" id="HE612858">
    <property type="protein sequence ID" value="CCE62264.1"/>
    <property type="molecule type" value="Genomic_DNA"/>
</dbReference>
<dbReference type="STRING" id="1071381.G8BR88"/>
<keyword evidence="7" id="KW-0539">Nucleus</keyword>
<dbReference type="GO" id="GO:0045893">
    <property type="term" value="P:positive regulation of DNA-templated transcription"/>
    <property type="evidence" value="ECO:0007669"/>
    <property type="project" value="EnsemblFungi"/>
</dbReference>
<dbReference type="PANTHER" id="PTHR31313:SF82">
    <property type="entry name" value="ACTIVATORY PROTEIN CHA4-RELATED"/>
    <property type="match status" value="1"/>
</dbReference>
<evidence type="ECO:0000256" key="4">
    <source>
        <dbReference type="ARBA" id="ARBA00023015"/>
    </source>
</evidence>
<dbReference type="GeneID" id="11534072"/>
<protein>
    <recommendedName>
        <fullName evidence="8">Zn(2)-C6 fungal-type domain-containing protein</fullName>
    </recommendedName>
</protein>
<dbReference type="eggNOG" id="ENOG502QTSE">
    <property type="taxonomic scope" value="Eukaryota"/>
</dbReference>
<gene>
    <name evidence="9" type="primary">TPHA0C01080</name>
    <name evidence="9" type="ordered locus">TPHA_0C01080</name>
</gene>
<dbReference type="CDD" id="cd00067">
    <property type="entry name" value="GAL4"/>
    <property type="match status" value="1"/>
</dbReference>
<dbReference type="KEGG" id="tpf:TPHA_0C01080"/>
<dbReference type="SUPFAM" id="SSF57701">
    <property type="entry name" value="Zn2/Cys6 DNA-binding domain"/>
    <property type="match status" value="1"/>
</dbReference>
<dbReference type="OMA" id="PMAWYLS"/>
<dbReference type="CDD" id="cd12148">
    <property type="entry name" value="fungal_TF_MHR"/>
    <property type="match status" value="1"/>
</dbReference>
<keyword evidence="5" id="KW-0238">DNA-binding</keyword>
<dbReference type="PROSITE" id="PS50048">
    <property type="entry name" value="ZN2_CY6_FUNGAL_2"/>
    <property type="match status" value="1"/>
</dbReference>
<dbReference type="Pfam" id="PF04082">
    <property type="entry name" value="Fungal_trans"/>
    <property type="match status" value="1"/>
</dbReference>
<sequence length="591" mass="68372">MSPEGFRVTKTPRKLACQNCRKRRRKCNFLIPCSNCIKFQTDCVAVNEDLRKTRYTASYVKSLEEKIAYLESNLTESDTKEKTIDDIKLLNSSISLATASSASLLNVPKRDKKEVKNEYNLVENPLRSSSIYPMHSLSISKPFTSIEFKQTQTNLKNLTRSTAIMRSLSFFFKWLYPAHYFFIHRETFLSSFFGDTNTKSYYCSEELVFAMSALGAKLVKSDDELYGRSTEFYQTSKSIVLKKVFQLEDSSFADSTPSSKLAIIQTLLCLAFYDIGNGENPMAWYLSGLAFRIAHEIGLQLDPDAWSNVYENDLSKIDFEVRSRIYWGCYIADHMISILFGRTTTLKLSNSTVPETDELPEIETGIEDYIYDPTKILSMAYPLRKLIVLSRITEIFASKIFSHTNSMIQKSQYLSKFNLEMYNWKSDLSPEMVWTKQKIIESEKFNPTIAYMWYHYHLVLISYNKPYIFDFPHSRHLIEESIEELYHSLTLWKKSFGTFEKCNLYMIYTAILALQCMNTELIKGDHRMEFKSFLGSDTLHYDLAKKVLDKEVNTDELLGTLSHGTNFALEYNFDFTLLNEIDTLIGSTDTG</sequence>
<comment type="subcellular location">
    <subcellularLocation>
        <location evidence="1">Nucleus</location>
    </subcellularLocation>
</comment>
<feature type="domain" description="Zn(2)-C6 fungal-type" evidence="8">
    <location>
        <begin position="16"/>
        <end position="45"/>
    </location>
</feature>
<evidence type="ECO:0000256" key="3">
    <source>
        <dbReference type="ARBA" id="ARBA00022833"/>
    </source>
</evidence>
<dbReference type="InterPro" id="IPR001138">
    <property type="entry name" value="Zn2Cys6_DnaBD"/>
</dbReference>
<dbReference type="OrthoDB" id="2428527at2759"/>